<protein>
    <submittedName>
        <fullName evidence="1">Uncharacterized protein</fullName>
    </submittedName>
</protein>
<comment type="caution">
    <text evidence="1">The sequence shown here is derived from an EMBL/GenBank/DDBJ whole genome shotgun (WGS) entry which is preliminary data.</text>
</comment>
<dbReference type="Proteomes" id="UP000798662">
    <property type="component" value="Chromosome 2"/>
</dbReference>
<accession>A0ACC3BZ39</accession>
<dbReference type="EMBL" id="CM020619">
    <property type="protein sequence ID" value="KAK1863125.1"/>
    <property type="molecule type" value="Genomic_DNA"/>
</dbReference>
<sequence>MADHGDYGARGAGDRRGAATTTVITLPEGVGPGAIIGRGGERIRELRRATGASVVVNATHRTVEVKGSAEQVQDAVAAVFALVRDAHDARSAFINTRPDQAPAAPNTTTEVFSLPEGVGPGAIIGRGGDRICELRRSTGARVLVNASDRTVEVRGTVEQVRAAEAALSALVHQARQSRTVFSPPKRISLLASEFDEGLRFVHVTDDSNGVDLRWFTVVPSRSQMAVYPAETADSSGSSSGHSADGDGSRSGALRPWSKADPAFGELASIASTSTTEGAWSLEAALGKTYFPAVDDRDADVDLQLSAVVDATTDPTRGVTQFHRRLTRRQIDKVEAFLLHHTFHAVGASTNLAYLEIAEDSSARQFLLTLVSPAAAAAAAAGTVAEADAAAVDRRPKCNADLAFLTVSTSRDVETRFNLRTVVELSVPEQASLTTLGSSFAWAGDASAVVSSPESDDQLHRSGLTWKHVRTVNESVWKRQSTGGDHYRVVVQHVTSDKDVSAKGGGRRGAGYGSAMDSSDIGEKSALDDEIDDDTADTMASSAASWYEVRVSLETSSMDAMESLSTTDIGRLYDFADALAAFACDKN</sequence>
<reference evidence="1" key="1">
    <citation type="submission" date="2019-11" db="EMBL/GenBank/DDBJ databases">
        <title>Nori genome reveals adaptations in red seaweeds to the harsh intertidal environment.</title>
        <authorList>
            <person name="Wang D."/>
            <person name="Mao Y."/>
        </authorList>
    </citation>
    <scope>NUCLEOTIDE SEQUENCE</scope>
    <source>
        <tissue evidence="1">Gametophyte</tissue>
    </source>
</reference>
<keyword evidence="2" id="KW-1185">Reference proteome</keyword>
<gene>
    <name evidence="1" type="ORF">I4F81_005687</name>
</gene>
<name>A0ACC3BZ39_PYRYE</name>
<proteinExistence type="predicted"/>
<evidence type="ECO:0000313" key="2">
    <source>
        <dbReference type="Proteomes" id="UP000798662"/>
    </source>
</evidence>
<organism evidence="1 2">
    <name type="scientific">Pyropia yezoensis</name>
    <name type="common">Susabi-nori</name>
    <name type="synonym">Porphyra yezoensis</name>
    <dbReference type="NCBI Taxonomy" id="2788"/>
    <lineage>
        <taxon>Eukaryota</taxon>
        <taxon>Rhodophyta</taxon>
        <taxon>Bangiophyceae</taxon>
        <taxon>Bangiales</taxon>
        <taxon>Bangiaceae</taxon>
        <taxon>Pyropia</taxon>
    </lineage>
</organism>
<evidence type="ECO:0000313" key="1">
    <source>
        <dbReference type="EMBL" id="KAK1863125.1"/>
    </source>
</evidence>